<dbReference type="InterPro" id="IPR037012">
    <property type="entry name" value="NanQ/TabA/YiaL_sf"/>
</dbReference>
<organism evidence="1 2">
    <name type="scientific">Paenibacillus nasutitermitis</name>
    <dbReference type="NCBI Taxonomy" id="1652958"/>
    <lineage>
        <taxon>Bacteria</taxon>
        <taxon>Bacillati</taxon>
        <taxon>Bacillota</taxon>
        <taxon>Bacilli</taxon>
        <taxon>Bacillales</taxon>
        <taxon>Paenibacillaceae</taxon>
        <taxon>Paenibacillus</taxon>
    </lineage>
</organism>
<dbReference type="NCBIfam" id="TIGR00022">
    <property type="entry name" value="YhcH/YjgK/YiaL family protein"/>
    <property type="match status" value="1"/>
</dbReference>
<dbReference type="InterPro" id="IPR004375">
    <property type="entry name" value="NanQ/TabA/YiaL"/>
</dbReference>
<evidence type="ECO:0000313" key="2">
    <source>
        <dbReference type="Proteomes" id="UP000612456"/>
    </source>
</evidence>
<dbReference type="SUPFAM" id="SSF51197">
    <property type="entry name" value="Clavaminate synthase-like"/>
    <property type="match status" value="1"/>
</dbReference>
<dbReference type="Proteomes" id="UP000612456">
    <property type="component" value="Unassembled WGS sequence"/>
</dbReference>
<gene>
    <name evidence="1" type="ORF">GCM10010911_06860</name>
</gene>
<evidence type="ECO:0000313" key="1">
    <source>
        <dbReference type="EMBL" id="GGD51911.1"/>
    </source>
</evidence>
<dbReference type="EMBL" id="BMHP01000001">
    <property type="protein sequence ID" value="GGD51911.1"/>
    <property type="molecule type" value="Genomic_DNA"/>
</dbReference>
<dbReference type="PANTHER" id="PTHR34986">
    <property type="entry name" value="EVOLVED BETA-GALACTOSIDASE SUBUNIT BETA"/>
    <property type="match status" value="1"/>
</dbReference>
<reference evidence="1" key="2">
    <citation type="submission" date="2020-09" db="EMBL/GenBank/DDBJ databases">
        <authorList>
            <person name="Sun Q."/>
            <person name="Zhou Y."/>
        </authorList>
    </citation>
    <scope>NUCLEOTIDE SEQUENCE</scope>
    <source>
        <strain evidence="1">CGMCC 1.15178</strain>
    </source>
</reference>
<protein>
    <recommendedName>
        <fullName evidence="3">YhcH/YjgK/YiaL family protein</fullName>
    </recommendedName>
</protein>
<sequence length="82" mass="9168">MISGEETMGFARHSERLCVSTDLSDQDAYLFDELENETFLHLQPGQFVVFLPHDVHRPGCATGEPGPVRKAIVKIDTVLLLE</sequence>
<dbReference type="PANTHER" id="PTHR34986:SF1">
    <property type="entry name" value="PROTEIN YIAL"/>
    <property type="match status" value="1"/>
</dbReference>
<comment type="caution">
    <text evidence="1">The sequence shown here is derived from an EMBL/GenBank/DDBJ whole genome shotgun (WGS) entry which is preliminary data.</text>
</comment>
<dbReference type="GO" id="GO:0005829">
    <property type="term" value="C:cytosol"/>
    <property type="evidence" value="ECO:0007669"/>
    <property type="project" value="TreeGrafter"/>
</dbReference>
<accession>A0A917DNP0</accession>
<dbReference type="AlphaFoldDB" id="A0A917DNP0"/>
<name>A0A917DNP0_9BACL</name>
<evidence type="ECO:0008006" key="3">
    <source>
        <dbReference type="Google" id="ProtNLM"/>
    </source>
</evidence>
<proteinExistence type="predicted"/>
<dbReference type="Gene3D" id="2.60.120.370">
    <property type="entry name" value="YhcH/YjgK/YiaL"/>
    <property type="match status" value="1"/>
</dbReference>
<reference evidence="1" key="1">
    <citation type="journal article" date="2014" name="Int. J. Syst. Evol. Microbiol.">
        <title>Complete genome sequence of Corynebacterium casei LMG S-19264T (=DSM 44701T), isolated from a smear-ripened cheese.</title>
        <authorList>
            <consortium name="US DOE Joint Genome Institute (JGI-PGF)"/>
            <person name="Walter F."/>
            <person name="Albersmeier A."/>
            <person name="Kalinowski J."/>
            <person name="Ruckert C."/>
        </authorList>
    </citation>
    <scope>NUCLEOTIDE SEQUENCE</scope>
    <source>
        <strain evidence="1">CGMCC 1.15178</strain>
    </source>
</reference>
<keyword evidence="2" id="KW-1185">Reference proteome</keyword>
<dbReference type="Pfam" id="PF04074">
    <property type="entry name" value="DUF386"/>
    <property type="match status" value="1"/>
</dbReference>